<dbReference type="InterPro" id="IPR038286">
    <property type="entry name" value="IPK_sf"/>
</dbReference>
<reference evidence="10 11" key="1">
    <citation type="journal article" date="2009" name="Science">
        <title>Green evolution and dynamic adaptations revealed by genomes of the marine picoeukaryotes Micromonas.</title>
        <authorList>
            <person name="Worden A.Z."/>
            <person name="Lee J.H."/>
            <person name="Mock T."/>
            <person name="Rouze P."/>
            <person name="Simmons M.P."/>
            <person name="Aerts A.L."/>
            <person name="Allen A.E."/>
            <person name="Cuvelier M.L."/>
            <person name="Derelle E."/>
            <person name="Everett M.V."/>
            <person name="Foulon E."/>
            <person name="Grimwood J."/>
            <person name="Gundlach H."/>
            <person name="Henrissat B."/>
            <person name="Napoli C."/>
            <person name="McDonald S.M."/>
            <person name="Parker M.S."/>
            <person name="Rombauts S."/>
            <person name="Salamov A."/>
            <person name="Von Dassow P."/>
            <person name="Badger J.H."/>
            <person name="Coutinho P.M."/>
            <person name="Demir E."/>
            <person name="Dubchak I."/>
            <person name="Gentemann C."/>
            <person name="Eikrem W."/>
            <person name="Gready J.E."/>
            <person name="John U."/>
            <person name="Lanier W."/>
            <person name="Lindquist E.A."/>
            <person name="Lucas S."/>
            <person name="Mayer K.F."/>
            <person name="Moreau H."/>
            <person name="Not F."/>
            <person name="Otillar R."/>
            <person name="Panaud O."/>
            <person name="Pangilinan J."/>
            <person name="Paulsen I."/>
            <person name="Piegu B."/>
            <person name="Poliakov A."/>
            <person name="Robbens S."/>
            <person name="Schmutz J."/>
            <person name="Toulza E."/>
            <person name="Wyss T."/>
            <person name="Zelensky A."/>
            <person name="Zhou K."/>
            <person name="Armbrust E.V."/>
            <person name="Bhattacharya D."/>
            <person name="Goodenough U.W."/>
            <person name="Van de Peer Y."/>
            <person name="Grigoriev I.V."/>
        </authorList>
    </citation>
    <scope>NUCLEOTIDE SEQUENCE [LARGE SCALE GENOMIC DNA]</scope>
    <source>
        <strain evidence="10 11">CCMP1545</strain>
    </source>
</reference>
<feature type="compositionally biased region" description="Basic and acidic residues" evidence="9">
    <location>
        <begin position="127"/>
        <end position="137"/>
    </location>
</feature>
<accession>C1MK94</accession>
<evidence type="ECO:0000256" key="1">
    <source>
        <dbReference type="ARBA" id="ARBA00007374"/>
    </source>
</evidence>
<dbReference type="EC" id="2.7.1.151" evidence="8"/>
<evidence type="ECO:0000256" key="6">
    <source>
        <dbReference type="ARBA" id="ARBA00036164"/>
    </source>
</evidence>
<gene>
    <name evidence="10" type="ORF">MICPUCDRAFT_55246</name>
</gene>
<proteinExistence type="inferred from homology"/>
<dbReference type="InterPro" id="IPR005522">
    <property type="entry name" value="IPK"/>
</dbReference>
<dbReference type="PANTHER" id="PTHR12400">
    <property type="entry name" value="INOSITOL POLYPHOSPHATE KINASE"/>
    <property type="match status" value="1"/>
</dbReference>
<dbReference type="Proteomes" id="UP000001876">
    <property type="component" value="Unassembled WGS sequence"/>
</dbReference>
<comment type="catalytic activity">
    <reaction evidence="6 8">
        <text>1D-myo-inositol 1,4,5-trisphosphate + 2 ATP = 1D-myo-inositol 1,3,4,5,6-pentakisphosphate + 2 ADP + 2 H(+)</text>
        <dbReference type="Rhea" id="RHEA:32359"/>
        <dbReference type="ChEBI" id="CHEBI:15378"/>
        <dbReference type="ChEBI" id="CHEBI:30616"/>
        <dbReference type="ChEBI" id="CHEBI:57733"/>
        <dbReference type="ChEBI" id="CHEBI:203600"/>
        <dbReference type="ChEBI" id="CHEBI:456216"/>
        <dbReference type="EC" id="2.7.1.151"/>
    </reaction>
</comment>
<dbReference type="GO" id="GO:0005524">
    <property type="term" value="F:ATP binding"/>
    <property type="evidence" value="ECO:0007669"/>
    <property type="project" value="UniProtKB-KW"/>
</dbReference>
<dbReference type="GO" id="GO:0032958">
    <property type="term" value="P:inositol phosphate biosynthetic process"/>
    <property type="evidence" value="ECO:0007669"/>
    <property type="project" value="InterPro"/>
</dbReference>
<protein>
    <recommendedName>
        <fullName evidence="8">Inositol polyphosphate multikinase</fullName>
        <ecNumber evidence="8">2.7.1.140</ecNumber>
        <ecNumber evidence="8">2.7.1.151</ecNumber>
    </recommendedName>
</protein>
<sequence length="514" mass="54560">MATYAVGTPAWAPPSAPLASALSPSPSPSPFVEHAIPTPERAIQTHREAASDAAGGETSGSDDVFLRVAPYQVAGHSSKGVGLPSLVDGRGHFLKPCAVGDRKGDAELAFYRAVHRASSSSSSSSREAAEDGGDAHGDPSSSSSFLLSSPSRALAGFAPYVPAYAGTRVVAAAGIVEVRDCFFLLEDVCSGYRRPCVIDLKVGLRTYSETGHDDAYIAKRCAHDERSGQASVGFKVCGMQTWGRRTKTKRGHAPANRDGGWTQRRRPYEWARELRGVDDVRSALEEFVRAPDDDDAFDDDASDEYASDGALDPEYASDTVSASHAEASRANGSAGQSSVLLKASPSSRDGSPTAVDAFGDAQQQTPARRRRLAGEDVGRIRSRAKEVYGEALERLAGLRRWFAAQRTLHLLGSSVLVVYEGDDDDDEGEGDGVVEAAGAAAATTCPKSSRNDAQHANGSVWEGVSLPRPTRKGVRVCVIDFCNYVDARGELDANFSAGLDRLCEMLASIRDDAE</sequence>
<feature type="region of interest" description="Disordered" evidence="9">
    <location>
        <begin position="121"/>
        <end position="144"/>
    </location>
</feature>
<dbReference type="EC" id="2.7.1.140" evidence="8"/>
<dbReference type="EMBL" id="GG663736">
    <property type="protein sequence ID" value="EEH59333.1"/>
    <property type="molecule type" value="Genomic_DNA"/>
</dbReference>
<comment type="similarity">
    <text evidence="1 8">Belongs to the inositol phosphokinase (IPK) family.</text>
</comment>
<dbReference type="RefSeq" id="XP_003055957.1">
    <property type="nucleotide sequence ID" value="XM_003055911.1"/>
</dbReference>
<evidence type="ECO:0000256" key="7">
    <source>
        <dbReference type="ARBA" id="ARBA00036525"/>
    </source>
</evidence>
<keyword evidence="2 8" id="KW-0808">Transferase</keyword>
<dbReference type="eggNOG" id="KOG1620">
    <property type="taxonomic scope" value="Eukaryota"/>
</dbReference>
<dbReference type="OMA" id="IDFCNYV"/>
<dbReference type="KEGG" id="mpp:MICPUCDRAFT_55246"/>
<dbReference type="OrthoDB" id="5958943at2759"/>
<dbReference type="SUPFAM" id="SSF56104">
    <property type="entry name" value="SAICAR synthase-like"/>
    <property type="match status" value="2"/>
</dbReference>
<evidence type="ECO:0000313" key="11">
    <source>
        <dbReference type="Proteomes" id="UP000001876"/>
    </source>
</evidence>
<evidence type="ECO:0000256" key="5">
    <source>
        <dbReference type="ARBA" id="ARBA00022840"/>
    </source>
</evidence>
<feature type="region of interest" description="Disordered" evidence="9">
    <location>
        <begin position="1"/>
        <end position="62"/>
    </location>
</feature>
<evidence type="ECO:0000256" key="9">
    <source>
        <dbReference type="SAM" id="MobiDB-lite"/>
    </source>
</evidence>
<name>C1MK94_MICPC</name>
<organism evidence="11">
    <name type="scientific">Micromonas pusilla (strain CCMP1545)</name>
    <name type="common">Picoplanktonic green alga</name>
    <dbReference type="NCBI Taxonomy" id="564608"/>
    <lineage>
        <taxon>Eukaryota</taxon>
        <taxon>Viridiplantae</taxon>
        <taxon>Chlorophyta</taxon>
        <taxon>Mamiellophyceae</taxon>
        <taxon>Mamiellales</taxon>
        <taxon>Mamiellaceae</taxon>
        <taxon>Micromonas</taxon>
    </lineage>
</organism>
<evidence type="ECO:0000313" key="10">
    <source>
        <dbReference type="EMBL" id="EEH59333.1"/>
    </source>
</evidence>
<evidence type="ECO:0000256" key="2">
    <source>
        <dbReference type="ARBA" id="ARBA00022679"/>
    </source>
</evidence>
<dbReference type="Gene3D" id="3.30.470.160">
    <property type="entry name" value="Inositol polyphosphate kinase"/>
    <property type="match status" value="1"/>
</dbReference>
<evidence type="ECO:0000256" key="3">
    <source>
        <dbReference type="ARBA" id="ARBA00022741"/>
    </source>
</evidence>
<keyword evidence="3 8" id="KW-0547">Nucleotide-binding</keyword>
<dbReference type="GO" id="GO:0005634">
    <property type="term" value="C:nucleus"/>
    <property type="evidence" value="ECO:0007669"/>
    <property type="project" value="TreeGrafter"/>
</dbReference>
<dbReference type="GO" id="GO:0047326">
    <property type="term" value="F:inositol-1,3,4,6-tetrakisphosphate 5-kinase activity"/>
    <property type="evidence" value="ECO:0007669"/>
    <property type="project" value="RHEA"/>
</dbReference>
<keyword evidence="5 8" id="KW-0067">ATP-binding</keyword>
<dbReference type="Pfam" id="PF03770">
    <property type="entry name" value="IPK"/>
    <property type="match status" value="2"/>
</dbReference>
<comment type="catalytic activity">
    <reaction evidence="7 8">
        <text>1D-myo-inositol 1,3,4,6-tetrakisphosphate + ATP = 1D-myo-inositol 1,3,4,5,6-pentakisphosphate + ADP + H(+)</text>
        <dbReference type="Rhea" id="RHEA:12717"/>
        <dbReference type="ChEBI" id="CHEBI:15378"/>
        <dbReference type="ChEBI" id="CHEBI:30616"/>
        <dbReference type="ChEBI" id="CHEBI:57660"/>
        <dbReference type="ChEBI" id="CHEBI:57733"/>
        <dbReference type="ChEBI" id="CHEBI:456216"/>
        <dbReference type="EC" id="2.7.1.140"/>
    </reaction>
</comment>
<comment type="function">
    <text evidence="8">Inositol phosphate kinase with a broad substrate specificity.</text>
</comment>
<feature type="compositionally biased region" description="Acidic residues" evidence="9">
    <location>
        <begin position="292"/>
        <end position="306"/>
    </location>
</feature>
<dbReference type="GeneID" id="9681933"/>
<dbReference type="AlphaFoldDB" id="C1MK94"/>
<evidence type="ECO:0000256" key="8">
    <source>
        <dbReference type="RuleBase" id="RU363090"/>
    </source>
</evidence>
<dbReference type="GO" id="GO:0008440">
    <property type="term" value="F:inositol-1,4,5-trisphosphate 3-kinase activity"/>
    <property type="evidence" value="ECO:0007669"/>
    <property type="project" value="TreeGrafter"/>
</dbReference>
<dbReference type="GO" id="GO:0005737">
    <property type="term" value="C:cytoplasm"/>
    <property type="evidence" value="ECO:0007669"/>
    <property type="project" value="TreeGrafter"/>
</dbReference>
<keyword evidence="11" id="KW-1185">Reference proteome</keyword>
<dbReference type="PANTHER" id="PTHR12400:SF51">
    <property type="entry name" value="INOSITOL POLYPHOSPHATE MULTIKINASE"/>
    <property type="match status" value="1"/>
</dbReference>
<feature type="compositionally biased region" description="Polar residues" evidence="9">
    <location>
        <begin position="330"/>
        <end position="350"/>
    </location>
</feature>
<feature type="region of interest" description="Disordered" evidence="9">
    <location>
        <begin position="291"/>
        <end position="374"/>
    </location>
</feature>
<dbReference type="STRING" id="564608.C1MK94"/>
<keyword evidence="4 8" id="KW-0418">Kinase</keyword>
<evidence type="ECO:0000256" key="4">
    <source>
        <dbReference type="ARBA" id="ARBA00022777"/>
    </source>
</evidence>